<dbReference type="RefSeq" id="WP_263711968.1">
    <property type="nucleotide sequence ID" value="NZ_JAOWKX010000003.1"/>
</dbReference>
<keyword evidence="1" id="KW-0732">Signal</keyword>
<protein>
    <submittedName>
        <fullName evidence="2">YggN family protein</fullName>
    </submittedName>
</protein>
<gene>
    <name evidence="2" type="ORF">OE749_08280</name>
</gene>
<organism evidence="2 3">
    <name type="scientific">Fluctibacter corallii</name>
    <dbReference type="NCBI Taxonomy" id="2984329"/>
    <lineage>
        <taxon>Bacteria</taxon>
        <taxon>Pseudomonadati</taxon>
        <taxon>Pseudomonadota</taxon>
        <taxon>Gammaproteobacteria</taxon>
        <taxon>Alteromonadales</taxon>
        <taxon>Alteromonadaceae</taxon>
        <taxon>Fluctibacter</taxon>
    </lineage>
</organism>
<reference evidence="2 3" key="1">
    <citation type="submission" date="2022-10" db="EMBL/GenBank/DDBJ databases">
        <title>Aestuariibacter sp. AA17 isolated from Montipora capitata coral fragment.</title>
        <authorList>
            <person name="Emsley S.A."/>
            <person name="Pfannmuller K.M."/>
            <person name="Loughran R.M."/>
            <person name="Shlafstein M."/>
            <person name="Papke E."/>
            <person name="Saw J.H."/>
            <person name="Ushijima B."/>
            <person name="Videau P."/>
        </authorList>
    </citation>
    <scope>NUCLEOTIDE SEQUENCE [LARGE SCALE GENOMIC DNA]</scope>
    <source>
        <strain evidence="2 3">AA17</strain>
    </source>
</reference>
<evidence type="ECO:0000313" key="2">
    <source>
        <dbReference type="EMBL" id="MCV2884691.1"/>
    </source>
</evidence>
<dbReference type="EMBL" id="JAOWKX010000003">
    <property type="protein sequence ID" value="MCV2884691.1"/>
    <property type="molecule type" value="Genomic_DNA"/>
</dbReference>
<comment type="caution">
    <text evidence="2">The sequence shown here is derived from an EMBL/GenBank/DDBJ whole genome shotgun (WGS) entry which is preliminary data.</text>
</comment>
<dbReference type="Proteomes" id="UP001652504">
    <property type="component" value="Unassembled WGS sequence"/>
</dbReference>
<evidence type="ECO:0000313" key="3">
    <source>
        <dbReference type="Proteomes" id="UP001652504"/>
    </source>
</evidence>
<proteinExistence type="predicted"/>
<name>A0ABT3A7N0_9ALTE</name>
<dbReference type="Pfam" id="PF11101">
    <property type="entry name" value="DUF2884"/>
    <property type="match status" value="1"/>
</dbReference>
<feature type="signal peptide" evidence="1">
    <location>
        <begin position="1"/>
        <end position="24"/>
    </location>
</feature>
<accession>A0ABT3A7N0</accession>
<evidence type="ECO:0000256" key="1">
    <source>
        <dbReference type="SAM" id="SignalP"/>
    </source>
</evidence>
<keyword evidence="3" id="KW-1185">Reference proteome</keyword>
<sequence>MLIRKTLPIFIAAALVGAASNANAMSIKGDFSSSCNVELDGNLKISNQILTVSTDRNNTIEIDKHYTVKVNGEAQSLSADQQRWVENYYDGFQTLVPEIASIAADGISIASEAIDTAFSEILGQDSEFITDLTGKMNELGDRVQSNFYAADGSIQLDSNAFQDGDFIDAAWDEEFDQAVDDAISSSMGHLMMALGKQLIVNGADIDAFTAKMERFAEDIERDVEAKAERLEARADALCYTLQRIDDAENSLQQSSNALSALNVVNVVQSEDAM</sequence>
<feature type="chain" id="PRO_5045052827" evidence="1">
    <location>
        <begin position="25"/>
        <end position="273"/>
    </location>
</feature>
<dbReference type="InterPro" id="IPR021307">
    <property type="entry name" value="DUF2884"/>
</dbReference>